<dbReference type="GeneID" id="110984539"/>
<proteinExistence type="predicted"/>
<dbReference type="Gene3D" id="1.20.1250.20">
    <property type="entry name" value="MFS general substrate transporter like domains"/>
    <property type="match status" value="2"/>
</dbReference>
<feature type="domain" description="Major facilitator superfamily (MFS) profile" evidence="4">
    <location>
        <begin position="13"/>
        <end position="432"/>
    </location>
</feature>
<feature type="region of interest" description="Disordered" evidence="2">
    <location>
        <begin position="201"/>
        <end position="229"/>
    </location>
</feature>
<evidence type="ECO:0000259" key="4">
    <source>
        <dbReference type="PROSITE" id="PS50850"/>
    </source>
</evidence>
<evidence type="ECO:0000256" key="3">
    <source>
        <dbReference type="SAM" id="Phobius"/>
    </source>
</evidence>
<dbReference type="GO" id="GO:0008028">
    <property type="term" value="F:monocarboxylic acid transmembrane transporter activity"/>
    <property type="evidence" value="ECO:0007669"/>
    <property type="project" value="TreeGrafter"/>
</dbReference>
<evidence type="ECO:0000256" key="2">
    <source>
        <dbReference type="SAM" id="MobiDB-lite"/>
    </source>
</evidence>
<feature type="transmembrane region" description="Helical" evidence="3">
    <location>
        <begin position="48"/>
        <end position="69"/>
    </location>
</feature>
<feature type="transmembrane region" description="Helical" evidence="3">
    <location>
        <begin position="316"/>
        <end position="342"/>
    </location>
</feature>
<dbReference type="AlphaFoldDB" id="A0A8B7Z6E2"/>
<feature type="transmembrane region" description="Helical" evidence="3">
    <location>
        <begin position="12"/>
        <end position="36"/>
    </location>
</feature>
<feature type="transmembrane region" description="Helical" evidence="3">
    <location>
        <begin position="105"/>
        <end position="124"/>
    </location>
</feature>
<organism evidence="5 6">
    <name type="scientific">Acanthaster planci</name>
    <name type="common">Crown-of-thorns starfish</name>
    <dbReference type="NCBI Taxonomy" id="133434"/>
    <lineage>
        <taxon>Eukaryota</taxon>
        <taxon>Metazoa</taxon>
        <taxon>Echinodermata</taxon>
        <taxon>Eleutherozoa</taxon>
        <taxon>Asterozoa</taxon>
        <taxon>Asteroidea</taxon>
        <taxon>Valvatacea</taxon>
        <taxon>Valvatida</taxon>
        <taxon>Acanthasteridae</taxon>
        <taxon>Acanthaster</taxon>
    </lineage>
</organism>
<dbReference type="KEGG" id="aplc:110984539"/>
<keyword evidence="5" id="KW-1185">Reference proteome</keyword>
<dbReference type="InterPro" id="IPR011701">
    <property type="entry name" value="MFS"/>
</dbReference>
<keyword evidence="3" id="KW-1133">Transmembrane helix</keyword>
<dbReference type="PANTHER" id="PTHR11360:SF303">
    <property type="entry name" value="MAJOR FACILITATOR SUPERFAMILY (MFS) PROFILE DOMAIN-CONTAINING PROTEIN"/>
    <property type="match status" value="1"/>
</dbReference>
<feature type="transmembrane region" description="Helical" evidence="3">
    <location>
        <begin position="136"/>
        <end position="156"/>
    </location>
</feature>
<evidence type="ECO:0000256" key="1">
    <source>
        <dbReference type="ARBA" id="ARBA00004141"/>
    </source>
</evidence>
<accession>A0A8B7Z6E2</accession>
<dbReference type="OMA" id="TQLAVWF"/>
<gene>
    <name evidence="6" type="primary">LOC110984539</name>
</gene>
<dbReference type="PANTHER" id="PTHR11360">
    <property type="entry name" value="MONOCARBOXYLATE TRANSPORTER"/>
    <property type="match status" value="1"/>
</dbReference>
<keyword evidence="3" id="KW-0472">Membrane</keyword>
<dbReference type="Pfam" id="PF07690">
    <property type="entry name" value="MFS_1"/>
    <property type="match status" value="1"/>
</dbReference>
<dbReference type="InterPro" id="IPR036259">
    <property type="entry name" value="MFS_trans_sf"/>
</dbReference>
<feature type="transmembrane region" description="Helical" evidence="3">
    <location>
        <begin position="168"/>
        <end position="187"/>
    </location>
</feature>
<feature type="transmembrane region" description="Helical" evidence="3">
    <location>
        <begin position="406"/>
        <end position="431"/>
    </location>
</feature>
<feature type="transmembrane region" description="Helical" evidence="3">
    <location>
        <begin position="252"/>
        <end position="273"/>
    </location>
</feature>
<feature type="transmembrane region" description="Helical" evidence="3">
    <location>
        <begin position="378"/>
        <end position="400"/>
    </location>
</feature>
<protein>
    <submittedName>
        <fullName evidence="6">Monocarboxylate transporter 13-like</fullName>
    </submittedName>
</protein>
<feature type="transmembrane region" description="Helical" evidence="3">
    <location>
        <begin position="348"/>
        <end position="366"/>
    </location>
</feature>
<feature type="compositionally biased region" description="Polar residues" evidence="2">
    <location>
        <begin position="212"/>
        <end position="229"/>
    </location>
</feature>
<comment type="subcellular location">
    <subcellularLocation>
        <location evidence="1">Membrane</location>
        <topology evidence="1">Multi-pass membrane protein</topology>
    </subcellularLocation>
</comment>
<dbReference type="RefSeq" id="XP_022100522.1">
    <property type="nucleotide sequence ID" value="XM_022244830.1"/>
</dbReference>
<dbReference type="PROSITE" id="PS50850">
    <property type="entry name" value="MFS"/>
    <property type="match status" value="1"/>
</dbReference>
<dbReference type="GO" id="GO:0016020">
    <property type="term" value="C:membrane"/>
    <property type="evidence" value="ECO:0007669"/>
    <property type="project" value="UniProtKB-SubCell"/>
</dbReference>
<dbReference type="SUPFAM" id="SSF103473">
    <property type="entry name" value="MFS general substrate transporter"/>
    <property type="match status" value="1"/>
</dbReference>
<keyword evidence="3" id="KW-0812">Transmembrane</keyword>
<evidence type="ECO:0000313" key="6">
    <source>
        <dbReference type="RefSeq" id="XP_022100522.1"/>
    </source>
</evidence>
<sequence length="439" mass="46649">MAWPRRSYPWRWMILLARFAGLLVCVGTFLSLGIFIPHLVESFSTTTAAAGLICSGSWAFGMIIGGPFVGALLNSCDPRKVTMIGGMLSAITNTAAAASSSITQLAVWFAVSSGGLLFVQIATVKAVAEYFPDNFAVANGVSLAGGMVGMMVFPPVMEFLISLYGWRGALAIMGAVTFHYVVCGALLRPLHHKRAEKYSLVPSRGDSEDVNSKSGQQADGKSRSCQVPTASQNLTESVTEYLDTQLLTEPLFIVYQVVVVLCGIVYTMWHLFLVQRGIELGIMEFQAAFLATFGGLGSLAGRLGHGPLVDSGLVKASTLFAIASLVFAVSCLINILVASWYSALAVNYFVSGMASGVTYSLAYVMVREVTGDHHMSAFGWLFTSLGTGEILGGFIAGWIHDTTGDYGIVVLAIGGLAFIMGVTVTLTRCLISWSGGSDE</sequence>
<reference evidence="6" key="1">
    <citation type="submission" date="2025-08" db="UniProtKB">
        <authorList>
            <consortium name="RefSeq"/>
        </authorList>
    </citation>
    <scope>IDENTIFICATION</scope>
</reference>
<evidence type="ECO:0000313" key="5">
    <source>
        <dbReference type="Proteomes" id="UP000694845"/>
    </source>
</evidence>
<dbReference type="Proteomes" id="UP000694845">
    <property type="component" value="Unplaced"/>
</dbReference>
<dbReference type="InterPro" id="IPR050327">
    <property type="entry name" value="Proton-linked_MCT"/>
</dbReference>
<feature type="transmembrane region" description="Helical" evidence="3">
    <location>
        <begin position="285"/>
        <end position="304"/>
    </location>
</feature>
<dbReference type="InterPro" id="IPR020846">
    <property type="entry name" value="MFS_dom"/>
</dbReference>
<dbReference type="OrthoDB" id="6499973at2759"/>
<name>A0A8B7Z6E2_ACAPL</name>